<evidence type="ECO:0000256" key="4">
    <source>
        <dbReference type="ARBA" id="ARBA00022692"/>
    </source>
</evidence>
<dbReference type="Pfam" id="PF07681">
    <property type="entry name" value="DoxX"/>
    <property type="match status" value="1"/>
</dbReference>
<name>A0A3S4YL20_9SPHI</name>
<keyword evidence="3" id="KW-1003">Cell membrane</keyword>
<evidence type="ECO:0000256" key="1">
    <source>
        <dbReference type="ARBA" id="ARBA00004651"/>
    </source>
</evidence>
<evidence type="ECO:0000256" key="7">
    <source>
        <dbReference type="SAM" id="Phobius"/>
    </source>
</evidence>
<comment type="subcellular location">
    <subcellularLocation>
        <location evidence="1">Cell membrane</location>
        <topology evidence="1">Multi-pass membrane protein</topology>
    </subcellularLocation>
</comment>
<feature type="transmembrane region" description="Helical" evidence="7">
    <location>
        <begin position="21"/>
        <end position="44"/>
    </location>
</feature>
<dbReference type="EMBL" id="SBIW01000001">
    <property type="protein sequence ID" value="RWY57504.1"/>
    <property type="molecule type" value="Genomic_DNA"/>
</dbReference>
<sequence>MKAIHYVEDWGNRHHPAAIDVLRILLGAFLLAKGYAFLQNMAYLKWILSNHDLAGLPSETMSFLMFYVIFVHMTGGALIMLGISTRVASLLQLPIIVAAIFVINNFKSPLNTELWLSVLSGILLLVFLVIGSGPFSLDHYLTELKED</sequence>
<reference evidence="8 9" key="1">
    <citation type="submission" date="2019-01" db="EMBL/GenBank/DDBJ databases">
        <title>Mucilaginibacter antarcticum sp. nov., isolated from antarctic soil.</title>
        <authorList>
            <person name="Yan Y.-Q."/>
            <person name="Du Z.-J."/>
        </authorList>
    </citation>
    <scope>NUCLEOTIDE SEQUENCE [LARGE SCALE GENOMIC DNA]</scope>
    <source>
        <strain evidence="8 9">F01003</strain>
    </source>
</reference>
<dbReference type="InterPro" id="IPR051907">
    <property type="entry name" value="DoxX-like_oxidoreductase"/>
</dbReference>
<dbReference type="RefSeq" id="WP_128532010.1">
    <property type="nucleotide sequence ID" value="NZ_SBIW01000001.1"/>
</dbReference>
<proteinExistence type="inferred from homology"/>
<comment type="similarity">
    <text evidence="2">Belongs to the DoxX family.</text>
</comment>
<evidence type="ECO:0000256" key="6">
    <source>
        <dbReference type="ARBA" id="ARBA00023136"/>
    </source>
</evidence>
<keyword evidence="9" id="KW-1185">Reference proteome</keyword>
<organism evidence="8 9">
    <name type="scientific">Mucilaginibacter gilvus</name>
    <dbReference type="NCBI Taxonomy" id="2305909"/>
    <lineage>
        <taxon>Bacteria</taxon>
        <taxon>Pseudomonadati</taxon>
        <taxon>Bacteroidota</taxon>
        <taxon>Sphingobacteriia</taxon>
        <taxon>Sphingobacteriales</taxon>
        <taxon>Sphingobacteriaceae</taxon>
        <taxon>Mucilaginibacter</taxon>
    </lineage>
</organism>
<dbReference type="PANTHER" id="PTHR33452:SF1">
    <property type="entry name" value="INNER MEMBRANE PROTEIN YPHA-RELATED"/>
    <property type="match status" value="1"/>
</dbReference>
<protein>
    <submittedName>
        <fullName evidence="8">DoxX family protein</fullName>
    </submittedName>
</protein>
<evidence type="ECO:0000256" key="3">
    <source>
        <dbReference type="ARBA" id="ARBA00022475"/>
    </source>
</evidence>
<keyword evidence="6 7" id="KW-0472">Membrane</keyword>
<feature type="transmembrane region" description="Helical" evidence="7">
    <location>
        <begin position="64"/>
        <end position="83"/>
    </location>
</feature>
<dbReference type="InterPro" id="IPR032808">
    <property type="entry name" value="DoxX"/>
</dbReference>
<evidence type="ECO:0000313" key="8">
    <source>
        <dbReference type="EMBL" id="RWY57504.1"/>
    </source>
</evidence>
<gene>
    <name evidence="8" type="ORF">EPL05_02965</name>
</gene>
<evidence type="ECO:0000256" key="2">
    <source>
        <dbReference type="ARBA" id="ARBA00006679"/>
    </source>
</evidence>
<dbReference type="PANTHER" id="PTHR33452">
    <property type="entry name" value="OXIDOREDUCTASE CATD-RELATED"/>
    <property type="match status" value="1"/>
</dbReference>
<keyword evidence="5 7" id="KW-1133">Transmembrane helix</keyword>
<keyword evidence="4 7" id="KW-0812">Transmembrane</keyword>
<feature type="transmembrane region" description="Helical" evidence="7">
    <location>
        <begin position="90"/>
        <end position="108"/>
    </location>
</feature>
<feature type="transmembrane region" description="Helical" evidence="7">
    <location>
        <begin position="114"/>
        <end position="137"/>
    </location>
</feature>
<dbReference type="GO" id="GO:0005886">
    <property type="term" value="C:plasma membrane"/>
    <property type="evidence" value="ECO:0007669"/>
    <property type="project" value="UniProtKB-SubCell"/>
</dbReference>
<accession>A0A3S4YL20</accession>
<evidence type="ECO:0000313" key="9">
    <source>
        <dbReference type="Proteomes" id="UP000286701"/>
    </source>
</evidence>
<dbReference type="AlphaFoldDB" id="A0A3S4YL20"/>
<evidence type="ECO:0000256" key="5">
    <source>
        <dbReference type="ARBA" id="ARBA00022989"/>
    </source>
</evidence>
<dbReference type="Proteomes" id="UP000286701">
    <property type="component" value="Unassembled WGS sequence"/>
</dbReference>
<dbReference type="OrthoDB" id="680764at2"/>
<comment type="caution">
    <text evidence="8">The sequence shown here is derived from an EMBL/GenBank/DDBJ whole genome shotgun (WGS) entry which is preliminary data.</text>
</comment>